<dbReference type="Proteomes" id="UP001217838">
    <property type="component" value="Unassembled WGS sequence"/>
</dbReference>
<evidence type="ECO:0008006" key="4">
    <source>
        <dbReference type="Google" id="ProtNLM"/>
    </source>
</evidence>
<feature type="signal peptide" evidence="1">
    <location>
        <begin position="1"/>
        <end position="17"/>
    </location>
</feature>
<keyword evidence="3" id="KW-1185">Reference proteome</keyword>
<comment type="caution">
    <text evidence="2">The sequence shown here is derived from an EMBL/GenBank/DDBJ whole genome shotgun (WGS) entry which is preliminary data.</text>
</comment>
<sequence length="382" mass="39674">MLLAPLLVLALTSPTAAPTPLVDAAPTGPDSAAPTTIEAALVRAEGLELADVERALRVRLPSLALAQQGDDLPQGAGLRAFVDLRRTSPTQVQVALILSDGRAYFRAVDTENEPPARPVAAALALLIAAIEDDSVAPDQRGVPVPPAIAEPPPPAVQTPVPPDIVKKTCPEVQPCPRLPAAPAPPPPPKFELGLVRYDGASFGLDRPLAGVRGAMFGLGLDLRWRRGAIAAAEVRATVAPVDRHTLARVRMAAGAGFGVRVRAFELPIVALVGVEWWGLPGGNAQVTGPGGGRSRPLVGGGLRLSPGFWLRLPAVAVRAGARAELWASGEPGLGGPRKPLLARPGEPPLAAVGGVELNLGLEVAVWFDPGRRKRTGANRQVR</sequence>
<organism evidence="2 3">
    <name type="scientific">Nannocystis radixulma</name>
    <dbReference type="NCBI Taxonomy" id="2995305"/>
    <lineage>
        <taxon>Bacteria</taxon>
        <taxon>Pseudomonadati</taxon>
        <taxon>Myxococcota</taxon>
        <taxon>Polyangia</taxon>
        <taxon>Nannocystales</taxon>
        <taxon>Nannocystaceae</taxon>
        <taxon>Nannocystis</taxon>
    </lineage>
</organism>
<protein>
    <recommendedName>
        <fullName evidence="4">Outer membrane protein beta-barrel domain-containing protein</fullName>
    </recommendedName>
</protein>
<evidence type="ECO:0000256" key="1">
    <source>
        <dbReference type="SAM" id="SignalP"/>
    </source>
</evidence>
<evidence type="ECO:0000313" key="3">
    <source>
        <dbReference type="Proteomes" id="UP001217838"/>
    </source>
</evidence>
<accession>A0ABT5B7F0</accession>
<keyword evidence="1" id="KW-0732">Signal</keyword>
<proteinExistence type="predicted"/>
<name>A0ABT5B7F0_9BACT</name>
<reference evidence="2 3" key="1">
    <citation type="submission" date="2022-11" db="EMBL/GenBank/DDBJ databases">
        <title>Minimal conservation of predation-associated metabolite biosynthetic gene clusters underscores biosynthetic potential of Myxococcota including descriptions for ten novel species: Archangium lansinium sp. nov., Myxococcus landrumus sp. nov., Nannocystis bai.</title>
        <authorList>
            <person name="Ahearne A."/>
            <person name="Stevens C."/>
            <person name="Dowd S."/>
        </authorList>
    </citation>
    <scope>NUCLEOTIDE SEQUENCE [LARGE SCALE GENOMIC DNA]</scope>
    <source>
        <strain evidence="2 3">NCELM</strain>
    </source>
</reference>
<feature type="chain" id="PRO_5045249979" description="Outer membrane protein beta-barrel domain-containing protein" evidence="1">
    <location>
        <begin position="18"/>
        <end position="382"/>
    </location>
</feature>
<dbReference type="EMBL" id="JAQNDN010000010">
    <property type="protein sequence ID" value="MDC0670050.1"/>
    <property type="molecule type" value="Genomic_DNA"/>
</dbReference>
<dbReference type="RefSeq" id="WP_271999861.1">
    <property type="nucleotide sequence ID" value="NZ_JAQNDN010000010.1"/>
</dbReference>
<gene>
    <name evidence="2" type="ORF">POL58_20020</name>
</gene>
<evidence type="ECO:0000313" key="2">
    <source>
        <dbReference type="EMBL" id="MDC0670050.1"/>
    </source>
</evidence>